<name>A0A4Y9FZ96_9MICO</name>
<dbReference type="Proteomes" id="UP000298358">
    <property type="component" value="Unassembled WGS sequence"/>
</dbReference>
<keyword evidence="2" id="KW-1185">Reference proteome</keyword>
<dbReference type="EMBL" id="SPQB01000001">
    <property type="protein sequence ID" value="TFU34749.1"/>
    <property type="molecule type" value="Genomic_DNA"/>
</dbReference>
<reference evidence="1 2" key="1">
    <citation type="submission" date="2019-03" db="EMBL/GenBank/DDBJ databases">
        <title>Diversity of the mouse oral microbiome.</title>
        <authorList>
            <person name="Joseph S."/>
            <person name="Aduse-Opoku J."/>
            <person name="Curtis M."/>
            <person name="Wade W."/>
            <person name="Hashim A."/>
        </authorList>
    </citation>
    <scope>NUCLEOTIDE SEQUENCE [LARGE SCALE GENOMIC DNA]</scope>
    <source>
        <strain evidence="1 2">P1012</strain>
    </source>
</reference>
<accession>A0A4Y9FZ96</accession>
<dbReference type="AlphaFoldDB" id="A0A4Y9FZ96"/>
<protein>
    <recommendedName>
        <fullName evidence="3">DUF3107 domain-containing protein</fullName>
    </recommendedName>
</protein>
<dbReference type="OrthoDB" id="5120955at2"/>
<gene>
    <name evidence="1" type="ORF">E4U02_00990</name>
</gene>
<sequence>MQLMQRVEVSINGTAHLLAQGQQLTALKERVEEAVQAGGRFIDFTVVGNRSVSVLITPAAQVVFSVETVQYDPRDDGDEAHPYGGIFDF</sequence>
<evidence type="ECO:0000313" key="2">
    <source>
        <dbReference type="Proteomes" id="UP000298358"/>
    </source>
</evidence>
<evidence type="ECO:0008006" key="3">
    <source>
        <dbReference type="Google" id="ProtNLM"/>
    </source>
</evidence>
<proteinExistence type="predicted"/>
<evidence type="ECO:0000313" key="1">
    <source>
        <dbReference type="EMBL" id="TFU34749.1"/>
    </source>
</evidence>
<organism evidence="1 2">
    <name type="scientific">Microbacterium paludicola</name>
    <dbReference type="NCBI Taxonomy" id="300019"/>
    <lineage>
        <taxon>Bacteria</taxon>
        <taxon>Bacillati</taxon>
        <taxon>Actinomycetota</taxon>
        <taxon>Actinomycetes</taxon>
        <taxon>Micrococcales</taxon>
        <taxon>Microbacteriaceae</taxon>
        <taxon>Microbacterium</taxon>
    </lineage>
</organism>
<comment type="caution">
    <text evidence="1">The sequence shown here is derived from an EMBL/GenBank/DDBJ whole genome shotgun (WGS) entry which is preliminary data.</text>
</comment>